<dbReference type="EMBL" id="LR899010">
    <property type="protein sequence ID" value="CAD7080696.1"/>
    <property type="molecule type" value="Genomic_DNA"/>
</dbReference>
<accession>A0A7R8UH45</accession>
<dbReference type="InParanoid" id="A0A7R8UH45"/>
<keyword evidence="2" id="KW-1185">Reference proteome</keyword>
<gene>
    <name evidence="1" type="ORF">HERILL_LOCUS3839</name>
</gene>
<dbReference type="Proteomes" id="UP000594454">
    <property type="component" value="Chromosome 2"/>
</dbReference>
<proteinExistence type="predicted"/>
<reference evidence="1 2" key="1">
    <citation type="submission" date="2020-11" db="EMBL/GenBank/DDBJ databases">
        <authorList>
            <person name="Wallbank WR R."/>
            <person name="Pardo Diaz C."/>
            <person name="Kozak K."/>
            <person name="Martin S."/>
            <person name="Jiggins C."/>
            <person name="Moest M."/>
            <person name="Warren A I."/>
            <person name="Generalovic N T."/>
            <person name="Byers J.R.P. K."/>
            <person name="Montejo-Kovacevich G."/>
            <person name="Yen C E."/>
        </authorList>
    </citation>
    <scope>NUCLEOTIDE SEQUENCE [LARGE SCALE GENOMIC DNA]</scope>
</reference>
<dbReference type="OrthoDB" id="7880675at2759"/>
<name>A0A7R8UH45_HERIL</name>
<dbReference type="AlphaFoldDB" id="A0A7R8UH45"/>
<evidence type="ECO:0008006" key="3">
    <source>
        <dbReference type="Google" id="ProtNLM"/>
    </source>
</evidence>
<organism evidence="1 2">
    <name type="scientific">Hermetia illucens</name>
    <name type="common">Black soldier fly</name>
    <dbReference type="NCBI Taxonomy" id="343691"/>
    <lineage>
        <taxon>Eukaryota</taxon>
        <taxon>Metazoa</taxon>
        <taxon>Ecdysozoa</taxon>
        <taxon>Arthropoda</taxon>
        <taxon>Hexapoda</taxon>
        <taxon>Insecta</taxon>
        <taxon>Pterygota</taxon>
        <taxon>Neoptera</taxon>
        <taxon>Endopterygota</taxon>
        <taxon>Diptera</taxon>
        <taxon>Brachycera</taxon>
        <taxon>Stratiomyomorpha</taxon>
        <taxon>Stratiomyidae</taxon>
        <taxon>Hermetiinae</taxon>
        <taxon>Hermetia</taxon>
    </lineage>
</organism>
<evidence type="ECO:0000313" key="2">
    <source>
        <dbReference type="Proteomes" id="UP000594454"/>
    </source>
</evidence>
<sequence>MNGTKLNGVHGQRANLIVIRVTIKRRTKDVRSQVRWTFLSELKMSLQRTTVYLCGILLLLWDANAQCTNGTTSYDPTTSDPHYFNLCQNCQQTRVNCPPLTLYVQGVTTATKTDCDNAYGGCSTTRAGCVPCKYFPWLGTQGSIIAPACKKSGPLAPYCDPSYYWFCPTIYGKAELRQCPPGSGFTTYKTTGCTIWWQWNQPGPSSP</sequence>
<protein>
    <recommendedName>
        <fullName evidence="3">Chitin-binding type-2 domain-containing protein</fullName>
    </recommendedName>
</protein>
<evidence type="ECO:0000313" key="1">
    <source>
        <dbReference type="EMBL" id="CAD7080696.1"/>
    </source>
</evidence>